<sequence length="511" mass="50975">MATVVLSEMVVETTAETLVETTGNNGGNAGGNNGGNAGGNNGGNAGGNNGGNAGGNAGGNNGGNGGNGAIGDGGIADPQTSLTLDPRVVSTNFANDGQDQPTAGQVPSLTSTNNFINFCLDSGLPLTNGQQNRAGSCNTAPIGMIPSVQNMPASKFLSPRNFASVQSGQPFTIQMKIDRMQTGSFVNAQQNYFAAPQQLNNQGQIIGHTHVVIELLNSFQDTNVPDPNVFAFFKGVNTAAQGGVVTADVPAPGLAAGIYRMCSINAAANHQPAIVPIAQHGSIDDCIYFSATADGQPDPTTPGLNNNNNGNGGNNLISSSAAEPSATESVETGSASATESVSVTESLDSESAEPTASGSDAEPSSDAEPTATESGSAEPSVTPAPSAPAEEEPLPASSAEPAPSSSKGGKGDKGNKGQSSAAPEPSPAVDAEPSPAADEAAPAEPSPAAENPEKGGRGDKKGKGAEAEEEAAPAPAEDAPADAEPAAAEDAPSASEPAPERRRINSRFFRF</sequence>
<feature type="compositionally biased region" description="Low complexity" evidence="1">
    <location>
        <begin position="303"/>
        <end position="331"/>
    </location>
</feature>
<evidence type="ECO:0000256" key="1">
    <source>
        <dbReference type="SAM" id="MobiDB-lite"/>
    </source>
</evidence>
<accession>A0A5C3QSE6</accession>
<protein>
    <submittedName>
        <fullName evidence="2">Uncharacterized protein</fullName>
    </submittedName>
</protein>
<dbReference type="PANTHER" id="PTHR34587">
    <property type="entry name" value="VWFA DOMAIN-CONTAINING PROTEIN"/>
    <property type="match status" value="1"/>
</dbReference>
<reference evidence="2 3" key="1">
    <citation type="journal article" date="2019" name="Nat. Ecol. Evol.">
        <title>Megaphylogeny resolves global patterns of mushroom evolution.</title>
        <authorList>
            <person name="Varga T."/>
            <person name="Krizsan K."/>
            <person name="Foldi C."/>
            <person name="Dima B."/>
            <person name="Sanchez-Garcia M."/>
            <person name="Sanchez-Ramirez S."/>
            <person name="Szollosi G.J."/>
            <person name="Szarkandi J.G."/>
            <person name="Papp V."/>
            <person name="Albert L."/>
            <person name="Andreopoulos W."/>
            <person name="Angelini C."/>
            <person name="Antonin V."/>
            <person name="Barry K.W."/>
            <person name="Bougher N.L."/>
            <person name="Buchanan P."/>
            <person name="Buyck B."/>
            <person name="Bense V."/>
            <person name="Catcheside P."/>
            <person name="Chovatia M."/>
            <person name="Cooper J."/>
            <person name="Damon W."/>
            <person name="Desjardin D."/>
            <person name="Finy P."/>
            <person name="Geml J."/>
            <person name="Haridas S."/>
            <person name="Hughes K."/>
            <person name="Justo A."/>
            <person name="Karasinski D."/>
            <person name="Kautmanova I."/>
            <person name="Kiss B."/>
            <person name="Kocsube S."/>
            <person name="Kotiranta H."/>
            <person name="LaButti K.M."/>
            <person name="Lechner B.E."/>
            <person name="Liimatainen K."/>
            <person name="Lipzen A."/>
            <person name="Lukacs Z."/>
            <person name="Mihaltcheva S."/>
            <person name="Morgado L.N."/>
            <person name="Niskanen T."/>
            <person name="Noordeloos M.E."/>
            <person name="Ohm R.A."/>
            <person name="Ortiz-Santana B."/>
            <person name="Ovrebo C."/>
            <person name="Racz N."/>
            <person name="Riley R."/>
            <person name="Savchenko A."/>
            <person name="Shiryaev A."/>
            <person name="Soop K."/>
            <person name="Spirin V."/>
            <person name="Szebenyi C."/>
            <person name="Tomsovsky M."/>
            <person name="Tulloss R.E."/>
            <person name="Uehling J."/>
            <person name="Grigoriev I.V."/>
            <person name="Vagvolgyi C."/>
            <person name="Papp T."/>
            <person name="Martin F.M."/>
            <person name="Miettinen O."/>
            <person name="Hibbett D.S."/>
            <person name="Nagy L.G."/>
        </authorList>
    </citation>
    <scope>NUCLEOTIDE SEQUENCE [LARGE SCALE GENOMIC DNA]</scope>
    <source>
        <strain evidence="2 3">CBS 309.79</strain>
    </source>
</reference>
<feature type="region of interest" description="Disordered" evidence="1">
    <location>
        <begin position="297"/>
        <end position="511"/>
    </location>
</feature>
<dbReference type="AlphaFoldDB" id="A0A5C3QSE6"/>
<name>A0A5C3QSE6_9AGAR</name>
<feature type="compositionally biased region" description="Low complexity" evidence="1">
    <location>
        <begin position="472"/>
        <end position="497"/>
    </location>
</feature>
<feature type="compositionally biased region" description="Polar residues" evidence="1">
    <location>
        <begin position="332"/>
        <end position="346"/>
    </location>
</feature>
<keyword evidence="3" id="KW-1185">Reference proteome</keyword>
<evidence type="ECO:0000313" key="2">
    <source>
        <dbReference type="EMBL" id="TFL03199.1"/>
    </source>
</evidence>
<dbReference type="InterPro" id="IPR053216">
    <property type="entry name" value="Appressorial_penetr-assoc"/>
</dbReference>
<dbReference type="EMBL" id="ML178821">
    <property type="protein sequence ID" value="TFL03199.1"/>
    <property type="molecule type" value="Genomic_DNA"/>
</dbReference>
<dbReference type="OrthoDB" id="2336871at2759"/>
<dbReference type="Proteomes" id="UP000305067">
    <property type="component" value="Unassembled WGS sequence"/>
</dbReference>
<evidence type="ECO:0000313" key="3">
    <source>
        <dbReference type="Proteomes" id="UP000305067"/>
    </source>
</evidence>
<proteinExistence type="predicted"/>
<dbReference type="STRING" id="1884261.A0A5C3QSE6"/>
<organism evidence="2 3">
    <name type="scientific">Pterulicium gracile</name>
    <dbReference type="NCBI Taxonomy" id="1884261"/>
    <lineage>
        <taxon>Eukaryota</taxon>
        <taxon>Fungi</taxon>
        <taxon>Dikarya</taxon>
        <taxon>Basidiomycota</taxon>
        <taxon>Agaricomycotina</taxon>
        <taxon>Agaricomycetes</taxon>
        <taxon>Agaricomycetidae</taxon>
        <taxon>Agaricales</taxon>
        <taxon>Pleurotineae</taxon>
        <taxon>Pterulaceae</taxon>
        <taxon>Pterulicium</taxon>
    </lineage>
</organism>
<feature type="compositionally biased region" description="Basic and acidic residues" evidence="1">
    <location>
        <begin position="451"/>
        <end position="466"/>
    </location>
</feature>
<feature type="compositionally biased region" description="Low complexity" evidence="1">
    <location>
        <begin position="376"/>
        <end position="407"/>
    </location>
</feature>
<feature type="compositionally biased region" description="Low complexity" evidence="1">
    <location>
        <begin position="416"/>
        <end position="450"/>
    </location>
</feature>
<dbReference type="PANTHER" id="PTHR34587:SF2">
    <property type="entry name" value="G-PROTEIN COUPLED RECEPTORS FAMILY 1 PROFILE DOMAIN-CONTAINING PROTEIN"/>
    <property type="match status" value="1"/>
</dbReference>
<gene>
    <name evidence="2" type="ORF">BDV98DRAFT_419062</name>
</gene>